<evidence type="ECO:0000313" key="4">
    <source>
        <dbReference type="EMBL" id="TDU89804.1"/>
    </source>
</evidence>
<organism evidence="4 5">
    <name type="scientific">Kribbella voronezhensis</name>
    <dbReference type="NCBI Taxonomy" id="2512212"/>
    <lineage>
        <taxon>Bacteria</taxon>
        <taxon>Bacillati</taxon>
        <taxon>Actinomycetota</taxon>
        <taxon>Actinomycetes</taxon>
        <taxon>Propionibacteriales</taxon>
        <taxon>Kribbellaceae</taxon>
        <taxon>Kribbella</taxon>
    </lineage>
</organism>
<dbReference type="AlphaFoldDB" id="A0A4R7TCJ5"/>
<evidence type="ECO:0000256" key="2">
    <source>
        <dbReference type="SAM" id="Coils"/>
    </source>
</evidence>
<dbReference type="OrthoDB" id="3214641at2"/>
<evidence type="ECO:0000313" key="5">
    <source>
        <dbReference type="Proteomes" id="UP000295151"/>
    </source>
</evidence>
<keyword evidence="2" id="KW-0175">Coiled coil</keyword>
<reference evidence="4 5" key="1">
    <citation type="submission" date="2019-03" db="EMBL/GenBank/DDBJ databases">
        <title>Genomic Encyclopedia of Type Strains, Phase III (KMG-III): the genomes of soil and plant-associated and newly described type strains.</title>
        <authorList>
            <person name="Whitman W."/>
        </authorList>
    </citation>
    <scope>NUCLEOTIDE SEQUENCE [LARGE SCALE GENOMIC DNA]</scope>
    <source>
        <strain evidence="4 5">VKM Ac-2575</strain>
    </source>
</reference>
<comment type="similarity">
    <text evidence="1">Belongs to the UPF0749 family.</text>
</comment>
<evidence type="ECO:0000256" key="1">
    <source>
        <dbReference type="ARBA" id="ARBA00009108"/>
    </source>
</evidence>
<dbReference type="InterPro" id="IPR010273">
    <property type="entry name" value="DUF881"/>
</dbReference>
<comment type="caution">
    <text evidence="4">The sequence shown here is derived from an EMBL/GenBank/DDBJ whole genome shotgun (WGS) entry which is preliminary data.</text>
</comment>
<dbReference type="Pfam" id="PF05949">
    <property type="entry name" value="DUF881"/>
    <property type="match status" value="1"/>
</dbReference>
<protein>
    <submittedName>
        <fullName evidence="4">Uncharacterized protein YlxW (UPF0749 family)</fullName>
    </submittedName>
</protein>
<dbReference type="Proteomes" id="UP000295151">
    <property type="component" value="Unassembled WGS sequence"/>
</dbReference>
<feature type="signal peptide" evidence="3">
    <location>
        <begin position="1"/>
        <end position="32"/>
    </location>
</feature>
<evidence type="ECO:0000256" key="3">
    <source>
        <dbReference type="SAM" id="SignalP"/>
    </source>
</evidence>
<keyword evidence="3" id="KW-0732">Signal</keyword>
<dbReference type="Gene3D" id="3.30.70.1880">
    <property type="entry name" value="Protein of unknown function DUF881"/>
    <property type="match status" value="1"/>
</dbReference>
<feature type="chain" id="PRO_5038996101" evidence="3">
    <location>
        <begin position="33"/>
        <end position="258"/>
    </location>
</feature>
<sequence length="258" mass="27817">MSRLRRFSLWRASAPVALMCAGLLFATSATNARGTDLRPSRNTTLAGLVEEQSRRSATLTRQHAELSQDIEKLQTQQGSIAPKLAKQLKDLSEQVGTVPVTGPGLTVTLKDAPSQVVKDNPDVDADWLVIHQQDIQAVVNALWAGGADAISIQNHRVISTTGIKCVGNSVVLHGVPYLPPYKITAIGDRRKLQKALDDSQYIDNLQDYVVKFQLGYEVKTESSIAMPAYEGTLDLQSATVPGFPKVPTASPSVTGSGR</sequence>
<accession>A0A4R7TCJ5</accession>
<dbReference type="PANTHER" id="PTHR37313">
    <property type="entry name" value="UPF0749 PROTEIN RV1825"/>
    <property type="match status" value="1"/>
</dbReference>
<name>A0A4R7TCJ5_9ACTN</name>
<dbReference type="GO" id="GO:0005886">
    <property type="term" value="C:plasma membrane"/>
    <property type="evidence" value="ECO:0007669"/>
    <property type="project" value="TreeGrafter"/>
</dbReference>
<dbReference type="PANTHER" id="PTHR37313:SF4">
    <property type="entry name" value="CONSERVED MEMBRANE PROTEIN-RELATED"/>
    <property type="match status" value="1"/>
</dbReference>
<feature type="coiled-coil region" evidence="2">
    <location>
        <begin position="49"/>
        <end position="76"/>
    </location>
</feature>
<keyword evidence="5" id="KW-1185">Reference proteome</keyword>
<gene>
    <name evidence="4" type="ORF">EV138_3381</name>
</gene>
<dbReference type="EMBL" id="SOCE01000001">
    <property type="protein sequence ID" value="TDU89804.1"/>
    <property type="molecule type" value="Genomic_DNA"/>
</dbReference>
<proteinExistence type="inferred from homology"/>